<evidence type="ECO:0000313" key="3">
    <source>
        <dbReference type="EMBL" id="GAA4423623.1"/>
    </source>
</evidence>
<organism evidence="3 4">
    <name type="scientific">Acidovorax lacteus</name>
    <dbReference type="NCBI Taxonomy" id="1924988"/>
    <lineage>
        <taxon>Bacteria</taxon>
        <taxon>Pseudomonadati</taxon>
        <taxon>Pseudomonadota</taxon>
        <taxon>Betaproteobacteria</taxon>
        <taxon>Burkholderiales</taxon>
        <taxon>Comamonadaceae</taxon>
        <taxon>Acidovorax</taxon>
    </lineage>
</organism>
<dbReference type="InterPro" id="IPR050261">
    <property type="entry name" value="FrsA_esterase"/>
</dbReference>
<dbReference type="InterPro" id="IPR029058">
    <property type="entry name" value="AB_hydrolase_fold"/>
</dbReference>
<evidence type="ECO:0000259" key="2">
    <source>
        <dbReference type="Pfam" id="PF01738"/>
    </source>
</evidence>
<evidence type="ECO:0000313" key="4">
    <source>
        <dbReference type="Proteomes" id="UP001501788"/>
    </source>
</evidence>
<dbReference type="SUPFAM" id="SSF53474">
    <property type="entry name" value="alpha/beta-Hydrolases"/>
    <property type="match status" value="1"/>
</dbReference>
<dbReference type="GO" id="GO:0016787">
    <property type="term" value="F:hydrolase activity"/>
    <property type="evidence" value="ECO:0007669"/>
    <property type="project" value="UniProtKB-KW"/>
</dbReference>
<accession>A0ABP8L7I2</accession>
<dbReference type="PANTHER" id="PTHR22946:SF9">
    <property type="entry name" value="POLYKETIDE TRANSFERASE AF380"/>
    <property type="match status" value="1"/>
</dbReference>
<dbReference type="EMBL" id="BAABEX010000010">
    <property type="protein sequence ID" value="GAA4423623.1"/>
    <property type="molecule type" value="Genomic_DNA"/>
</dbReference>
<evidence type="ECO:0000256" key="1">
    <source>
        <dbReference type="ARBA" id="ARBA00022801"/>
    </source>
</evidence>
<dbReference type="Pfam" id="PF01738">
    <property type="entry name" value="DLH"/>
    <property type="match status" value="1"/>
</dbReference>
<feature type="domain" description="Dienelactone hydrolase" evidence="2">
    <location>
        <begin position="45"/>
        <end position="231"/>
    </location>
</feature>
<dbReference type="InterPro" id="IPR002925">
    <property type="entry name" value="Dienelactn_hydro"/>
</dbReference>
<comment type="caution">
    <text evidence="3">The sequence shown here is derived from an EMBL/GenBank/DDBJ whole genome shotgun (WGS) entry which is preliminary data.</text>
</comment>
<dbReference type="PANTHER" id="PTHR22946">
    <property type="entry name" value="DIENELACTONE HYDROLASE DOMAIN-CONTAINING PROTEIN-RELATED"/>
    <property type="match status" value="1"/>
</dbReference>
<keyword evidence="1 3" id="KW-0378">Hydrolase</keyword>
<reference evidence="4" key="1">
    <citation type="journal article" date="2019" name="Int. J. Syst. Evol. Microbiol.">
        <title>The Global Catalogue of Microorganisms (GCM) 10K type strain sequencing project: providing services to taxonomists for standard genome sequencing and annotation.</title>
        <authorList>
            <consortium name="The Broad Institute Genomics Platform"/>
            <consortium name="The Broad Institute Genome Sequencing Center for Infectious Disease"/>
            <person name="Wu L."/>
            <person name="Ma J."/>
        </authorList>
    </citation>
    <scope>NUCLEOTIDE SEQUENCE [LARGE SCALE GENOMIC DNA]</scope>
    <source>
        <strain evidence="4">JCM 31890</strain>
    </source>
</reference>
<proteinExistence type="predicted"/>
<protein>
    <submittedName>
        <fullName evidence="3">Dienelactone hydrolase family protein</fullName>
    </submittedName>
</protein>
<dbReference type="Proteomes" id="UP001501788">
    <property type="component" value="Unassembled WGS sequence"/>
</dbReference>
<name>A0ABP8L7I2_9BURK</name>
<sequence length="284" mass="30080">MPAATTATPVRPTVGQPWQAVVIDGPQGVRLRAHFLPPPIDARTPAPAVLALHGCGGLYTASGALSSRYTEAAHRLQAAGAAVLLVDSFGSRQVERVCQTRYAERRIEVADRVGDAQAALAWLGARPGVDAQRLALMGWSNGGTTVLHVLAALRNRPSGVPLPAAAAVWYPGCVPLARERTAVAAVPLLMQLGALDDWTPPAPCEAWARQAQQQNTPIEWHVHADSYHGFDGTAPVRFRSDVPNGVNGRGVHQGGHAPARAVSQRLLDAFWARTLGLSLAEGVR</sequence>
<gene>
    <name evidence="3" type="ORF">GCM10023090_16040</name>
</gene>
<dbReference type="Gene3D" id="3.40.50.1820">
    <property type="entry name" value="alpha/beta hydrolase"/>
    <property type="match status" value="1"/>
</dbReference>
<keyword evidence="4" id="KW-1185">Reference proteome</keyword>